<dbReference type="Gene3D" id="2.60.40.2370">
    <property type="entry name" value="NigD-like, C-terminal beta sandwich domain"/>
    <property type="match status" value="1"/>
</dbReference>
<dbReference type="InterPro" id="IPR038143">
    <property type="entry name" value="NigD-like_C_dom_sf"/>
</dbReference>
<evidence type="ECO:0008006" key="6">
    <source>
        <dbReference type="Google" id="ProtNLM"/>
    </source>
</evidence>
<accession>A0A6G1U1A8</accession>
<dbReference type="RefSeq" id="WP_153123163.1">
    <property type="nucleotide sequence ID" value="NZ_VZCB01000052.1"/>
</dbReference>
<dbReference type="Proteomes" id="UP000480425">
    <property type="component" value="Unassembled WGS sequence"/>
</dbReference>
<dbReference type="PROSITE" id="PS51257">
    <property type="entry name" value="PROKAR_LIPOPROTEIN"/>
    <property type="match status" value="1"/>
</dbReference>
<feature type="signal peptide" evidence="1">
    <location>
        <begin position="1"/>
        <end position="26"/>
    </location>
</feature>
<evidence type="ECO:0000259" key="2">
    <source>
        <dbReference type="Pfam" id="PF12667"/>
    </source>
</evidence>
<dbReference type="InterPro" id="IPR024299">
    <property type="entry name" value="NigD-like_OB_dom"/>
</dbReference>
<keyword evidence="1" id="KW-0732">Signal</keyword>
<evidence type="ECO:0000313" key="4">
    <source>
        <dbReference type="EMBL" id="MQN80571.1"/>
    </source>
</evidence>
<dbReference type="InterPro" id="IPR035376">
    <property type="entry name" value="NigD_C"/>
</dbReference>
<reference evidence="4 5" key="1">
    <citation type="submission" date="2019-09" db="EMBL/GenBank/DDBJ databases">
        <title>Distinct polysaccharide growth profiles of human intestinal Prevotella copri isolates.</title>
        <authorList>
            <person name="Fehlner-Peach H."/>
            <person name="Magnabosco C."/>
            <person name="Raghavan V."/>
            <person name="Scher J.U."/>
            <person name="Tett A."/>
            <person name="Cox L.M."/>
            <person name="Gottsegen C."/>
            <person name="Watters A."/>
            <person name="Wiltshire- Gordon J.D."/>
            <person name="Segata N."/>
            <person name="Bonneau R."/>
            <person name="Littman D.R."/>
        </authorList>
    </citation>
    <scope>NUCLEOTIDE SEQUENCE [LARGE SCALE GENOMIC DNA]</scope>
    <source>
        <strain evidence="5">iA622</strain>
    </source>
</reference>
<feature type="domain" description="NigD-like C-terminal" evidence="3">
    <location>
        <begin position="117"/>
        <end position="227"/>
    </location>
</feature>
<comment type="caution">
    <text evidence="4">The sequence shown here is derived from an EMBL/GenBank/DDBJ whole genome shotgun (WGS) entry which is preliminary data.</text>
</comment>
<evidence type="ECO:0000259" key="3">
    <source>
        <dbReference type="Pfam" id="PF17415"/>
    </source>
</evidence>
<protein>
    <recommendedName>
        <fullName evidence="6">NigD-like protein</fullName>
    </recommendedName>
</protein>
<dbReference type="EMBL" id="VZCB01000052">
    <property type="protein sequence ID" value="MQN80571.1"/>
    <property type="molecule type" value="Genomic_DNA"/>
</dbReference>
<organism evidence="4 5">
    <name type="scientific">Segatella copri</name>
    <dbReference type="NCBI Taxonomy" id="165179"/>
    <lineage>
        <taxon>Bacteria</taxon>
        <taxon>Pseudomonadati</taxon>
        <taxon>Bacteroidota</taxon>
        <taxon>Bacteroidia</taxon>
        <taxon>Bacteroidales</taxon>
        <taxon>Prevotellaceae</taxon>
        <taxon>Segatella</taxon>
    </lineage>
</organism>
<gene>
    <name evidence="4" type="ORF">F7D73_06320</name>
</gene>
<feature type="domain" description="NigD-like N-terminal OB" evidence="2">
    <location>
        <begin position="41"/>
        <end position="104"/>
    </location>
</feature>
<evidence type="ECO:0000256" key="1">
    <source>
        <dbReference type="SAM" id="SignalP"/>
    </source>
</evidence>
<dbReference type="InterPro" id="IPR038179">
    <property type="entry name" value="NigD-like_N_sf"/>
</dbReference>
<dbReference type="Pfam" id="PF12667">
    <property type="entry name" value="NigD_N"/>
    <property type="match status" value="1"/>
</dbReference>
<dbReference type="Gene3D" id="2.40.50.500">
    <property type="entry name" value="NigD-like N-terminal OB domain"/>
    <property type="match status" value="1"/>
</dbReference>
<sequence length="253" mass="28641">MRKINFKKIGLAVAMLLSAFTFQSCNDDDDTDWSQVLPNALVTVKQNGDACYLQLDDNTTLLAQNLKSTVFGGKEVRALVNYSSTNEKSDQYNQVVHVNWIDSILTKKPVPSLASDTENSEKYGNNIVDIVRDWVTVAEDGYLTLRFRALWGGMSTHYINLLTGVNPENPYEVELRHNVNGDPQNYWRDALVAFNLNDALPDTNGKTVKLTIRWRSSQGYKKVDFDYCSRKPIISGKMLEGYSEAGEINREIR</sequence>
<dbReference type="Pfam" id="PF17415">
    <property type="entry name" value="NigD_C"/>
    <property type="match status" value="1"/>
</dbReference>
<proteinExistence type="predicted"/>
<feature type="chain" id="PRO_5026143666" description="NigD-like protein" evidence="1">
    <location>
        <begin position="27"/>
        <end position="253"/>
    </location>
</feature>
<name>A0A6G1U1A8_9BACT</name>
<evidence type="ECO:0000313" key="5">
    <source>
        <dbReference type="Proteomes" id="UP000480425"/>
    </source>
</evidence>
<dbReference type="OrthoDB" id="1016751at2"/>
<dbReference type="AlphaFoldDB" id="A0A6G1U1A8"/>